<dbReference type="Proteomes" id="UP001199319">
    <property type="component" value="Unassembled WGS sequence"/>
</dbReference>
<accession>A0AAE3AF53</accession>
<gene>
    <name evidence="2" type="ORF">LKD37_04590</name>
</gene>
<protein>
    <submittedName>
        <fullName evidence="2">Uncharacterized protein</fullName>
    </submittedName>
</protein>
<evidence type="ECO:0000313" key="3">
    <source>
        <dbReference type="Proteomes" id="UP001199319"/>
    </source>
</evidence>
<dbReference type="RefSeq" id="WP_302928110.1">
    <property type="nucleotide sequence ID" value="NZ_JAJEPW010000009.1"/>
</dbReference>
<feature type="transmembrane region" description="Helical" evidence="1">
    <location>
        <begin position="270"/>
        <end position="293"/>
    </location>
</feature>
<sequence length="380" mass="43767">MEQLDRVYPTQSFPAYMQNSQLKAHLKVDLSSYYFLIETEELESDCATSYCSEESTKTYVVMRESGAFWPIRVQLGGESLKKQKWEYTITNGITGVIISFIMLTIFGGLALWFRLSRNGAIIIGIILVIFASLAFFLALYRTLFFRVLIDKDGFFYQTAPGNGRYYHYYTIRQIWVSSGNDANAQQMQYCNFEMQDGRIMRFFFRNLDWDAVDYLIAQVENTEGQAQRSDGDLMISGRVQGGVRLVAAVCILAAVLFVSIYLRTQGLPPIIYIPPVVLAVAAFFVLVSHNLFYKILIQKDGFYCRTNPFDGKYYKYSEISNCHLTEVVQRQGSVRNGTRRTGYSYYFTFTDSIGKPHKILYDKALFQREMEVLMERSKGI</sequence>
<dbReference type="AlphaFoldDB" id="A0AAE3AF53"/>
<comment type="caution">
    <text evidence="2">The sequence shown here is derived from an EMBL/GenBank/DDBJ whole genome shotgun (WGS) entry which is preliminary data.</text>
</comment>
<feature type="transmembrane region" description="Helical" evidence="1">
    <location>
        <begin position="119"/>
        <end position="140"/>
    </location>
</feature>
<keyword evidence="3" id="KW-1185">Reference proteome</keyword>
<dbReference type="EMBL" id="JAJEPW010000009">
    <property type="protein sequence ID" value="MCC2128801.1"/>
    <property type="molecule type" value="Genomic_DNA"/>
</dbReference>
<reference evidence="2" key="1">
    <citation type="submission" date="2021-10" db="EMBL/GenBank/DDBJ databases">
        <title>Anaerobic single-cell dispensing facilitates the cultivation of human gut bacteria.</title>
        <authorList>
            <person name="Afrizal A."/>
        </authorList>
    </citation>
    <scope>NUCLEOTIDE SEQUENCE</scope>
    <source>
        <strain evidence="2">CLA-AA-H272</strain>
    </source>
</reference>
<evidence type="ECO:0000256" key="1">
    <source>
        <dbReference type="SAM" id="Phobius"/>
    </source>
</evidence>
<keyword evidence="1" id="KW-1133">Transmembrane helix</keyword>
<feature type="transmembrane region" description="Helical" evidence="1">
    <location>
        <begin position="89"/>
        <end position="113"/>
    </location>
</feature>
<evidence type="ECO:0000313" key="2">
    <source>
        <dbReference type="EMBL" id="MCC2128801.1"/>
    </source>
</evidence>
<organism evidence="2 3">
    <name type="scientific">Brotocaccenecus cirricatena</name>
    <dbReference type="NCBI Taxonomy" id="3064195"/>
    <lineage>
        <taxon>Bacteria</taxon>
        <taxon>Bacillati</taxon>
        <taxon>Bacillota</taxon>
        <taxon>Clostridia</taxon>
        <taxon>Eubacteriales</taxon>
        <taxon>Oscillospiraceae</taxon>
        <taxon>Brotocaccenecus</taxon>
    </lineage>
</organism>
<name>A0AAE3AF53_9FIRM</name>
<keyword evidence="1" id="KW-0472">Membrane</keyword>
<keyword evidence="1" id="KW-0812">Transmembrane</keyword>
<proteinExistence type="predicted"/>
<feature type="transmembrane region" description="Helical" evidence="1">
    <location>
        <begin position="243"/>
        <end position="264"/>
    </location>
</feature>